<protein>
    <submittedName>
        <fullName evidence="2">Uncharacterized protein</fullName>
    </submittedName>
</protein>
<keyword evidence="1" id="KW-0677">Repeat</keyword>
<dbReference type="InterPro" id="IPR052126">
    <property type="entry name" value="Spindle_Org/Thrombomodulin"/>
</dbReference>
<reference evidence="2 3" key="1">
    <citation type="submission" date="2015-09" db="EMBL/GenBank/DDBJ databases">
        <title>Draft genome of the scarab beetle Oryctes borbonicus.</title>
        <authorList>
            <person name="Meyer J.M."/>
            <person name="Markov G.V."/>
            <person name="Baskaran P."/>
            <person name="Herrmann M."/>
            <person name="Sommer R.J."/>
            <person name="Roedelsperger C."/>
        </authorList>
    </citation>
    <scope>NUCLEOTIDE SEQUENCE [LARGE SCALE GENOMIC DNA]</scope>
    <source>
        <strain evidence="2">OB123</strain>
        <tissue evidence="2">Whole animal</tissue>
    </source>
</reference>
<name>A0A0T6B445_9SCAR</name>
<evidence type="ECO:0000313" key="2">
    <source>
        <dbReference type="EMBL" id="KRT81931.1"/>
    </source>
</evidence>
<keyword evidence="3" id="KW-1185">Reference proteome</keyword>
<gene>
    <name evidence="2" type="ORF">AMK59_6175</name>
</gene>
<dbReference type="PANTHER" id="PTHR24036">
    <property type="entry name" value="SKELETOR-RELATED"/>
    <property type="match status" value="1"/>
</dbReference>
<evidence type="ECO:0000313" key="3">
    <source>
        <dbReference type="Proteomes" id="UP000051574"/>
    </source>
</evidence>
<evidence type="ECO:0000256" key="1">
    <source>
        <dbReference type="ARBA" id="ARBA00022737"/>
    </source>
</evidence>
<dbReference type="PANTHER" id="PTHR24036:SF16">
    <property type="entry name" value="KNICKKOPF"/>
    <property type="match status" value="1"/>
</dbReference>
<feature type="non-terminal residue" evidence="2">
    <location>
        <position position="1"/>
    </location>
</feature>
<dbReference type="Proteomes" id="UP000051574">
    <property type="component" value="Unassembled WGS sequence"/>
</dbReference>
<accession>A0A0T6B445</accession>
<sequence>GGNKPHSAEFYHPLIITDEPHGGYDKLTHAAQSNVRVLAGVEYTRRGTPSPTAIGPLCLAKHADNQDRRLDDDFDTFKKFNRSLIYTCEDGEPGILEVTPNTTWPDNVYYNSFTQANMGYKIHIVDSFNRGSDG</sequence>
<proteinExistence type="predicted"/>
<feature type="non-terminal residue" evidence="2">
    <location>
        <position position="134"/>
    </location>
</feature>
<dbReference type="AlphaFoldDB" id="A0A0T6B445"/>
<comment type="caution">
    <text evidence="2">The sequence shown here is derived from an EMBL/GenBank/DDBJ whole genome shotgun (WGS) entry which is preliminary data.</text>
</comment>
<dbReference type="EMBL" id="LJIG01015995">
    <property type="protein sequence ID" value="KRT81931.1"/>
    <property type="molecule type" value="Genomic_DNA"/>
</dbReference>
<organism evidence="2 3">
    <name type="scientific">Oryctes borbonicus</name>
    <dbReference type="NCBI Taxonomy" id="1629725"/>
    <lineage>
        <taxon>Eukaryota</taxon>
        <taxon>Metazoa</taxon>
        <taxon>Ecdysozoa</taxon>
        <taxon>Arthropoda</taxon>
        <taxon>Hexapoda</taxon>
        <taxon>Insecta</taxon>
        <taxon>Pterygota</taxon>
        <taxon>Neoptera</taxon>
        <taxon>Endopterygota</taxon>
        <taxon>Coleoptera</taxon>
        <taxon>Polyphaga</taxon>
        <taxon>Scarabaeiformia</taxon>
        <taxon>Scarabaeidae</taxon>
        <taxon>Dynastinae</taxon>
        <taxon>Oryctes</taxon>
    </lineage>
</organism>
<dbReference type="OrthoDB" id="2448405at2759"/>